<dbReference type="PANTHER" id="PTHR30303:SF0">
    <property type="entry name" value="CARBAMOYL DEHYDRATASE HYPE"/>
    <property type="match status" value="1"/>
</dbReference>
<dbReference type="Gene3D" id="3.30.1330.10">
    <property type="entry name" value="PurM-like, N-terminal domain"/>
    <property type="match status" value="1"/>
</dbReference>
<name>A0A1W1VMY3_9BACT</name>
<dbReference type="SUPFAM" id="SSF56042">
    <property type="entry name" value="PurM C-terminal domain-like"/>
    <property type="match status" value="1"/>
</dbReference>
<reference evidence="4 5" key="1">
    <citation type="submission" date="2017-04" db="EMBL/GenBank/DDBJ databases">
        <authorList>
            <person name="Afonso C.L."/>
            <person name="Miller P.J."/>
            <person name="Scott M.A."/>
            <person name="Spackman E."/>
            <person name="Goraichik I."/>
            <person name="Dimitrov K.M."/>
            <person name="Suarez D.L."/>
            <person name="Swayne D.E."/>
        </authorList>
    </citation>
    <scope>NUCLEOTIDE SEQUENCE [LARGE SCALE GENOMIC DNA]</scope>
    <source>
        <strain evidence="4 5">DSM 11622</strain>
    </source>
</reference>
<dbReference type="InterPro" id="IPR036676">
    <property type="entry name" value="PurM-like_C_sf"/>
</dbReference>
<dbReference type="CDD" id="cd02197">
    <property type="entry name" value="HypE"/>
    <property type="match status" value="1"/>
</dbReference>
<dbReference type="RefSeq" id="WP_234997175.1">
    <property type="nucleotide sequence ID" value="NZ_FWWW01000067.1"/>
</dbReference>
<dbReference type="EMBL" id="FWWW01000067">
    <property type="protein sequence ID" value="SMB94729.1"/>
    <property type="molecule type" value="Genomic_DNA"/>
</dbReference>
<dbReference type="InterPro" id="IPR016188">
    <property type="entry name" value="PurM-like_N"/>
</dbReference>
<dbReference type="GO" id="GO:0051604">
    <property type="term" value="P:protein maturation"/>
    <property type="evidence" value="ECO:0007669"/>
    <property type="project" value="TreeGrafter"/>
</dbReference>
<sequence length="354" mass="37938">MPELDRKAAMQLQCPMPQLDFDIITLGHGSGGVLTHNLLNSGVFDILKNDYLDQHHDGAFLPVRSPVAFTTDSFVITPVFFPGGNIGELAVYGTVNDLAMCGATPRFLSLSFIIEEGLPMTEFWDILVSIKFACQQANVQVVTGDTKVVERGKGDRIFVNTTGIGEIHPKAHIAADNVRAGDKIIVSGQVATHGMAIMSVREGLVFETELESDTCNLYPAVEQLLEAFGADIHFLRDPTRGGVATVLNELAQDCGLGIDLVQNDIPLSEQVEGACEMLGLDPLYVANEGIFIAVVQADVAGQVLDVLRATGTGQNAAIIGAVTVSHPRQVILTSSIGGRRMLNMLTGEQLPRIC</sequence>
<dbReference type="PIRSF" id="PIRSF005644">
    <property type="entry name" value="Hdrgns_mtr_HypE"/>
    <property type="match status" value="1"/>
</dbReference>
<evidence type="ECO:0000313" key="4">
    <source>
        <dbReference type="EMBL" id="SMB94729.1"/>
    </source>
</evidence>
<dbReference type="Proteomes" id="UP000192266">
    <property type="component" value="Unassembled WGS sequence"/>
</dbReference>
<evidence type="ECO:0000256" key="1">
    <source>
        <dbReference type="ARBA" id="ARBA00006243"/>
    </source>
</evidence>
<dbReference type="PANTHER" id="PTHR30303">
    <property type="entry name" value="HYDROGENASE ISOENZYMES FORMATION PROTEIN HYPE"/>
    <property type="match status" value="1"/>
</dbReference>
<dbReference type="InterPro" id="IPR010918">
    <property type="entry name" value="PurM-like_C_dom"/>
</dbReference>
<evidence type="ECO:0000259" key="2">
    <source>
        <dbReference type="Pfam" id="PF00586"/>
    </source>
</evidence>
<feature type="domain" description="PurM-like C-terminal" evidence="3">
    <location>
        <begin position="179"/>
        <end position="325"/>
    </location>
</feature>
<dbReference type="Pfam" id="PF02769">
    <property type="entry name" value="AIRS_C"/>
    <property type="match status" value="1"/>
</dbReference>
<dbReference type="InterPro" id="IPR036921">
    <property type="entry name" value="PurM-like_N_sf"/>
</dbReference>
<keyword evidence="5" id="KW-1185">Reference proteome</keyword>
<feature type="domain" description="PurM-like N-terminal" evidence="2">
    <location>
        <begin position="57"/>
        <end position="167"/>
    </location>
</feature>
<comment type="similarity">
    <text evidence="1">Belongs to the HypE family.</text>
</comment>
<gene>
    <name evidence="4" type="ORF">SAMN00120144_2065</name>
</gene>
<dbReference type="NCBIfam" id="TIGR02124">
    <property type="entry name" value="hypE"/>
    <property type="match status" value="1"/>
</dbReference>
<dbReference type="STRING" id="645990.SAMN00120144_2065"/>
<dbReference type="Gene3D" id="3.90.650.10">
    <property type="entry name" value="PurM-like C-terminal domain"/>
    <property type="match status" value="1"/>
</dbReference>
<evidence type="ECO:0000259" key="3">
    <source>
        <dbReference type="Pfam" id="PF02769"/>
    </source>
</evidence>
<protein>
    <submittedName>
        <fullName evidence="4">Hydrogenase expression/formation protein HypE</fullName>
    </submittedName>
</protein>
<organism evidence="4 5">
    <name type="scientific">Hymenobacter roseosalivarius DSM 11622</name>
    <dbReference type="NCBI Taxonomy" id="645990"/>
    <lineage>
        <taxon>Bacteria</taxon>
        <taxon>Pseudomonadati</taxon>
        <taxon>Bacteroidota</taxon>
        <taxon>Cytophagia</taxon>
        <taxon>Cytophagales</taxon>
        <taxon>Hymenobacteraceae</taxon>
        <taxon>Hymenobacter</taxon>
    </lineage>
</organism>
<accession>A0A1W1VMY3</accession>
<dbReference type="SUPFAM" id="SSF55326">
    <property type="entry name" value="PurM N-terminal domain-like"/>
    <property type="match status" value="1"/>
</dbReference>
<evidence type="ECO:0000313" key="5">
    <source>
        <dbReference type="Proteomes" id="UP000192266"/>
    </source>
</evidence>
<dbReference type="InterPro" id="IPR011854">
    <property type="entry name" value="HypE"/>
</dbReference>
<proteinExistence type="inferred from homology"/>
<dbReference type="AlphaFoldDB" id="A0A1W1VMY3"/>
<dbReference type="Pfam" id="PF00586">
    <property type="entry name" value="AIRS"/>
    <property type="match status" value="1"/>
</dbReference>